<dbReference type="RefSeq" id="WP_118150311.1">
    <property type="nucleotide sequence ID" value="NZ_QWEY01000002.1"/>
</dbReference>
<evidence type="ECO:0000313" key="1">
    <source>
        <dbReference type="EMBL" id="RGP38262.1"/>
    </source>
</evidence>
<comment type="caution">
    <text evidence="1">The sequence shown here is derived from an EMBL/GenBank/DDBJ whole genome shotgun (WGS) entry which is preliminary data.</text>
</comment>
<dbReference type="EMBL" id="QWEY01000002">
    <property type="protein sequence ID" value="RGP38262.1"/>
    <property type="molecule type" value="Genomic_DNA"/>
</dbReference>
<gene>
    <name evidence="1" type="ORF">D1012_05400</name>
</gene>
<dbReference type="OrthoDB" id="7856713at2"/>
<reference evidence="1 2" key="1">
    <citation type="submission" date="2018-08" db="EMBL/GenBank/DDBJ databases">
        <title>Flavobacterium tibetense sp. nov., isolated from a wetland YonghuCo on Tibetan Plateau.</title>
        <authorList>
            <person name="Phurbu D."/>
            <person name="Lu H."/>
            <person name="Xing P."/>
        </authorList>
    </citation>
    <scope>NUCLEOTIDE SEQUENCE [LARGE SCALE GENOMIC DNA]</scope>
    <source>
        <strain evidence="1 2">DJC</strain>
    </source>
</reference>
<evidence type="ECO:0000313" key="2">
    <source>
        <dbReference type="Proteomes" id="UP000284547"/>
    </source>
</evidence>
<dbReference type="Proteomes" id="UP000284547">
    <property type="component" value="Unassembled WGS sequence"/>
</dbReference>
<proteinExistence type="predicted"/>
<keyword evidence="2" id="KW-1185">Reference proteome</keyword>
<protein>
    <submittedName>
        <fullName evidence="1">Uncharacterized protein</fullName>
    </submittedName>
</protein>
<organism evidence="1 2">
    <name type="scientific">Pseudotabrizicola alkalilacus</name>
    <dbReference type="NCBI Taxonomy" id="2305252"/>
    <lineage>
        <taxon>Bacteria</taxon>
        <taxon>Pseudomonadati</taxon>
        <taxon>Pseudomonadota</taxon>
        <taxon>Alphaproteobacteria</taxon>
        <taxon>Rhodobacterales</taxon>
        <taxon>Paracoccaceae</taxon>
        <taxon>Pseudotabrizicola</taxon>
    </lineage>
</organism>
<name>A0A411Z5G9_9RHOB</name>
<accession>A0A411Z5G9</accession>
<sequence>MIEALRQAGFLAVEAEGDILHARLWAASVDFTATPEGDVWHLALHWPVRANDAQRAQWNAAHPNAAMDINNGETRLSMRVQAGDRQGLHHWASVAELAVAQLIRWRRAQRQPGEGY</sequence>
<dbReference type="AlphaFoldDB" id="A0A411Z5G9"/>